<reference evidence="4 5" key="1">
    <citation type="submission" date="2013-02" db="EMBL/GenBank/DDBJ databases">
        <title>The Genome Sequence of Plasmodium falciparum UGT5.1.</title>
        <authorList>
            <consortium name="The Broad Institute Genome Sequencing Platform"/>
            <consortium name="The Broad Institute Genome Sequencing Center for Infectious Disease"/>
            <person name="Neafsey D."/>
            <person name="Cheeseman I."/>
            <person name="Volkman S."/>
            <person name="Adams J."/>
            <person name="Walker B."/>
            <person name="Young S.K."/>
            <person name="Zeng Q."/>
            <person name="Gargeya S."/>
            <person name="Fitzgerald M."/>
            <person name="Haas B."/>
            <person name="Abouelleil A."/>
            <person name="Alvarado L."/>
            <person name="Arachchi H.M."/>
            <person name="Berlin A.M."/>
            <person name="Chapman S.B."/>
            <person name="Dewar J."/>
            <person name="Goldberg J."/>
            <person name="Griggs A."/>
            <person name="Gujja S."/>
            <person name="Hansen M."/>
            <person name="Howarth C."/>
            <person name="Imamovic A."/>
            <person name="Larimer J."/>
            <person name="McCowan C."/>
            <person name="Murphy C."/>
            <person name="Neiman D."/>
            <person name="Pearson M."/>
            <person name="Priest M."/>
            <person name="Roberts A."/>
            <person name="Saif S."/>
            <person name="Shea T."/>
            <person name="Sisk P."/>
            <person name="Sykes S."/>
            <person name="Wortman J."/>
            <person name="Nusbaum C."/>
            <person name="Birren B."/>
        </authorList>
    </citation>
    <scope>NUCLEOTIDE SEQUENCE [LARGE SCALE GENOMIC DNA]</scope>
    <source>
        <strain evidence="4 5">UGT5.1</strain>
    </source>
</reference>
<dbReference type="Pfam" id="PF02009">
    <property type="entry name" value="RIFIN"/>
    <property type="match status" value="1"/>
</dbReference>
<dbReference type="OrthoDB" id="10586882at2759"/>
<dbReference type="AlphaFoldDB" id="W7J9C5"/>
<evidence type="ECO:0000256" key="3">
    <source>
        <dbReference type="SAM" id="SignalP"/>
    </source>
</evidence>
<feature type="transmembrane region" description="Helical" evidence="2">
    <location>
        <begin position="274"/>
        <end position="296"/>
    </location>
</feature>
<feature type="chain" id="PRO_5004896424" evidence="3">
    <location>
        <begin position="23"/>
        <end position="316"/>
    </location>
</feature>
<evidence type="ECO:0000313" key="4">
    <source>
        <dbReference type="EMBL" id="EWC75602.1"/>
    </source>
</evidence>
<evidence type="ECO:0000256" key="1">
    <source>
        <dbReference type="SAM" id="MobiDB-lite"/>
    </source>
</evidence>
<name>W7J9C5_PLAFA</name>
<dbReference type="EMBL" id="KE124635">
    <property type="protein sequence ID" value="EWC75602.1"/>
    <property type="molecule type" value="Genomic_DNA"/>
</dbReference>
<feature type="signal peptide" evidence="3">
    <location>
        <begin position="1"/>
        <end position="22"/>
    </location>
</feature>
<feature type="region of interest" description="Disordered" evidence="1">
    <location>
        <begin position="75"/>
        <end position="98"/>
    </location>
</feature>
<keyword evidence="2" id="KW-0472">Membrane</keyword>
<evidence type="ECO:0000256" key="2">
    <source>
        <dbReference type="SAM" id="Phobius"/>
    </source>
</evidence>
<accession>W7J9C5</accession>
<sequence>MKLHYSKILLFVLPLNILLTLYHVHNKNKPYITQHTPTTTSRLLCECELYAPRNYDNDPEMKSVKENFDRQTSERFEEYDERMKDKRQKRKEERDKNIQGIIEKDKMDKSLAEKVEKVCLRCGCGLGGVAASVGIFGAIAVNEVKKAALVVAAQKGIKVGIAKAIDELGKIYVLSEFKLINWDAMVTATTYDKPMELVEIVRKAFYECIDSNAGSDYLFCQATKAMDVQPKVSALHVISTQAAEAAGAARKAAQTVEETHISLANAESAHLYSAIGYSVLAILIILLVMVIIYLVLRYRRKKKMNKKEQYTKLLNK</sequence>
<protein>
    <submittedName>
        <fullName evidence="4">Surface antigen</fullName>
    </submittedName>
</protein>
<evidence type="ECO:0000313" key="5">
    <source>
        <dbReference type="Proteomes" id="UP000030697"/>
    </source>
</evidence>
<keyword evidence="3" id="KW-0732">Signal</keyword>
<keyword evidence="2" id="KW-0812">Transmembrane</keyword>
<dbReference type="Proteomes" id="UP000030697">
    <property type="component" value="Unassembled WGS sequence"/>
</dbReference>
<proteinExistence type="predicted"/>
<dbReference type="InterPro" id="IPR006373">
    <property type="entry name" value="VSA_Rifin"/>
</dbReference>
<keyword evidence="2" id="KW-1133">Transmembrane helix</keyword>
<gene>
    <name evidence="4" type="ORF">C923_03723</name>
</gene>
<organism evidence="4 5">
    <name type="scientific">Plasmodium falciparum UGT5.1</name>
    <dbReference type="NCBI Taxonomy" id="1237627"/>
    <lineage>
        <taxon>Eukaryota</taxon>
        <taxon>Sar</taxon>
        <taxon>Alveolata</taxon>
        <taxon>Apicomplexa</taxon>
        <taxon>Aconoidasida</taxon>
        <taxon>Haemosporida</taxon>
        <taxon>Plasmodiidae</taxon>
        <taxon>Plasmodium</taxon>
        <taxon>Plasmodium (Laverania)</taxon>
    </lineage>
</organism>
<dbReference type="NCBIfam" id="TIGR01477">
    <property type="entry name" value="RIFIN"/>
    <property type="match status" value="1"/>
</dbReference>